<name>A0A9D1PU66_9SPIO</name>
<dbReference type="InterPro" id="IPR051086">
    <property type="entry name" value="RNase_D-like"/>
</dbReference>
<dbReference type="EMBL" id="DXHU01000012">
    <property type="protein sequence ID" value="HIV98681.1"/>
    <property type="molecule type" value="Genomic_DNA"/>
</dbReference>
<keyword evidence="2" id="KW-0378">Hydrolase</keyword>
<keyword evidence="2" id="KW-0269">Exonuclease</keyword>
<dbReference type="GO" id="GO:0008408">
    <property type="term" value="F:3'-5' exonuclease activity"/>
    <property type="evidence" value="ECO:0007669"/>
    <property type="project" value="InterPro"/>
</dbReference>
<dbReference type="InterPro" id="IPR002562">
    <property type="entry name" value="3'-5'_exonuclease_dom"/>
</dbReference>
<evidence type="ECO:0000313" key="2">
    <source>
        <dbReference type="EMBL" id="HIV98681.1"/>
    </source>
</evidence>
<dbReference type="PANTHER" id="PTHR47649">
    <property type="entry name" value="RIBONUCLEASE D"/>
    <property type="match status" value="1"/>
</dbReference>
<dbReference type="SMART" id="SM00474">
    <property type="entry name" value="35EXOc"/>
    <property type="match status" value="1"/>
</dbReference>
<dbReference type="GO" id="GO:0003676">
    <property type="term" value="F:nucleic acid binding"/>
    <property type="evidence" value="ECO:0007669"/>
    <property type="project" value="InterPro"/>
</dbReference>
<dbReference type="AlphaFoldDB" id="A0A9D1PU66"/>
<keyword evidence="2" id="KW-0540">Nuclease</keyword>
<protein>
    <submittedName>
        <fullName evidence="2">3'-5' exonuclease</fullName>
    </submittedName>
</protein>
<dbReference type="Gene3D" id="3.30.420.10">
    <property type="entry name" value="Ribonuclease H-like superfamily/Ribonuclease H"/>
    <property type="match status" value="1"/>
</dbReference>
<dbReference type="InterPro" id="IPR036397">
    <property type="entry name" value="RNaseH_sf"/>
</dbReference>
<comment type="caution">
    <text evidence="2">The sequence shown here is derived from an EMBL/GenBank/DDBJ whole genome shotgun (WGS) entry which is preliminary data.</text>
</comment>
<dbReference type="Proteomes" id="UP000823936">
    <property type="component" value="Unassembled WGS sequence"/>
</dbReference>
<dbReference type="SUPFAM" id="SSF47819">
    <property type="entry name" value="HRDC-like"/>
    <property type="match status" value="1"/>
</dbReference>
<proteinExistence type="predicted"/>
<dbReference type="GO" id="GO:0000166">
    <property type="term" value="F:nucleotide binding"/>
    <property type="evidence" value="ECO:0007669"/>
    <property type="project" value="InterPro"/>
</dbReference>
<reference evidence="2" key="1">
    <citation type="journal article" date="2021" name="PeerJ">
        <title>Extensive microbial diversity within the chicken gut microbiome revealed by metagenomics and culture.</title>
        <authorList>
            <person name="Gilroy R."/>
            <person name="Ravi A."/>
            <person name="Getino M."/>
            <person name="Pursley I."/>
            <person name="Horton D.L."/>
            <person name="Alikhan N.F."/>
            <person name="Baker D."/>
            <person name="Gharbi K."/>
            <person name="Hall N."/>
            <person name="Watson M."/>
            <person name="Adriaenssens E.M."/>
            <person name="Foster-Nyarko E."/>
            <person name="Jarju S."/>
            <person name="Secka A."/>
            <person name="Antonio M."/>
            <person name="Oren A."/>
            <person name="Chaudhuri R.R."/>
            <person name="La Ragione R."/>
            <person name="Hildebrand F."/>
            <person name="Pallen M.J."/>
        </authorList>
    </citation>
    <scope>NUCLEOTIDE SEQUENCE</scope>
    <source>
        <strain evidence="2">Gambia11-129</strain>
    </source>
</reference>
<organism evidence="2 3">
    <name type="scientific">Candidatus Ornithospirochaeta avicola</name>
    <dbReference type="NCBI Taxonomy" id="2840896"/>
    <lineage>
        <taxon>Bacteria</taxon>
        <taxon>Pseudomonadati</taxon>
        <taxon>Spirochaetota</taxon>
        <taxon>Spirochaetia</taxon>
        <taxon>Spirochaetales</taxon>
        <taxon>Spirochaetaceae</taxon>
        <taxon>Spirochaetaceae incertae sedis</taxon>
        <taxon>Candidatus Ornithospirochaeta</taxon>
    </lineage>
</organism>
<dbReference type="PANTHER" id="PTHR47649:SF1">
    <property type="entry name" value="RIBONUCLEASE D"/>
    <property type="match status" value="1"/>
</dbReference>
<gene>
    <name evidence="2" type="ORF">IAB12_02740</name>
</gene>
<accession>A0A9D1PU66</accession>
<feature type="domain" description="3'-5' exonuclease" evidence="1">
    <location>
        <begin position="4"/>
        <end position="175"/>
    </location>
</feature>
<dbReference type="InterPro" id="IPR012337">
    <property type="entry name" value="RNaseH-like_sf"/>
</dbReference>
<sequence>MMEYTAIYTDEDLILLAESLEKRGKSIAVDFEEECNLHVYGEHISIIQVFDGERFYIIDMLSGKVGKKGLERFFSSSIEKIWFECHSDLRILYNKYAVKAEHVYDLRVLAKALGNIHSLSDIKSQFLGGKIEQGKKKNQMQNWMKRPLTDSMIDYALSDVKDLFALRVRLDELVDEKKKRKQVEDAMKSIARIKEQMPSWMKICNTRMLSRNEKIYLKNFFYARESVAARFNTPAVNVLEKKEIIRLAKKEIKDEIILEAELSSAPQRYRKFLIVEEKKALRKSLAEIERCQQEGK</sequence>
<dbReference type="InterPro" id="IPR010997">
    <property type="entry name" value="HRDC-like_sf"/>
</dbReference>
<reference evidence="2" key="2">
    <citation type="submission" date="2021-04" db="EMBL/GenBank/DDBJ databases">
        <authorList>
            <person name="Gilroy R."/>
        </authorList>
    </citation>
    <scope>NUCLEOTIDE SEQUENCE</scope>
    <source>
        <strain evidence="2">Gambia11-129</strain>
    </source>
</reference>
<evidence type="ECO:0000313" key="3">
    <source>
        <dbReference type="Proteomes" id="UP000823936"/>
    </source>
</evidence>
<dbReference type="Pfam" id="PF01612">
    <property type="entry name" value="DNA_pol_A_exo1"/>
    <property type="match status" value="1"/>
</dbReference>
<evidence type="ECO:0000259" key="1">
    <source>
        <dbReference type="SMART" id="SM00474"/>
    </source>
</evidence>
<dbReference type="GO" id="GO:0006139">
    <property type="term" value="P:nucleobase-containing compound metabolic process"/>
    <property type="evidence" value="ECO:0007669"/>
    <property type="project" value="InterPro"/>
</dbReference>
<dbReference type="SUPFAM" id="SSF53098">
    <property type="entry name" value="Ribonuclease H-like"/>
    <property type="match status" value="1"/>
</dbReference>